<dbReference type="Pfam" id="PF03466">
    <property type="entry name" value="LysR_substrate"/>
    <property type="match status" value="1"/>
</dbReference>
<evidence type="ECO:0000259" key="5">
    <source>
        <dbReference type="PROSITE" id="PS50931"/>
    </source>
</evidence>
<dbReference type="PANTHER" id="PTHR30537:SF5">
    <property type="entry name" value="HTH-TYPE TRANSCRIPTIONAL ACTIVATOR TTDR-RELATED"/>
    <property type="match status" value="1"/>
</dbReference>
<keyword evidence="7" id="KW-1185">Reference proteome</keyword>
<dbReference type="GO" id="GO:0003700">
    <property type="term" value="F:DNA-binding transcription factor activity"/>
    <property type="evidence" value="ECO:0007669"/>
    <property type="project" value="InterPro"/>
</dbReference>
<organism evidence="6 7">
    <name type="scientific">Vibrio azureus NBRC 104587</name>
    <dbReference type="NCBI Taxonomy" id="1219077"/>
    <lineage>
        <taxon>Bacteria</taxon>
        <taxon>Pseudomonadati</taxon>
        <taxon>Pseudomonadota</taxon>
        <taxon>Gammaproteobacteria</taxon>
        <taxon>Vibrionales</taxon>
        <taxon>Vibrionaceae</taxon>
        <taxon>Vibrio</taxon>
    </lineage>
</organism>
<evidence type="ECO:0000256" key="3">
    <source>
        <dbReference type="ARBA" id="ARBA00023125"/>
    </source>
</evidence>
<dbReference type="SUPFAM" id="SSF46785">
    <property type="entry name" value="Winged helix' DNA-binding domain"/>
    <property type="match status" value="1"/>
</dbReference>
<dbReference type="InterPro" id="IPR036388">
    <property type="entry name" value="WH-like_DNA-bd_sf"/>
</dbReference>
<evidence type="ECO:0000256" key="4">
    <source>
        <dbReference type="ARBA" id="ARBA00023163"/>
    </source>
</evidence>
<dbReference type="GO" id="GO:0006351">
    <property type="term" value="P:DNA-templated transcription"/>
    <property type="evidence" value="ECO:0007669"/>
    <property type="project" value="TreeGrafter"/>
</dbReference>
<evidence type="ECO:0000313" key="7">
    <source>
        <dbReference type="Proteomes" id="UP000016567"/>
    </source>
</evidence>
<dbReference type="RefSeq" id="WP_021711809.1">
    <property type="nucleotide sequence ID" value="NZ_BAOB01000694.1"/>
</dbReference>
<dbReference type="SUPFAM" id="SSF53850">
    <property type="entry name" value="Periplasmic binding protein-like II"/>
    <property type="match status" value="1"/>
</dbReference>
<name>U3C9N5_9VIBR</name>
<dbReference type="PROSITE" id="PS50931">
    <property type="entry name" value="HTH_LYSR"/>
    <property type="match status" value="1"/>
</dbReference>
<dbReference type="GO" id="GO:0043565">
    <property type="term" value="F:sequence-specific DNA binding"/>
    <property type="evidence" value="ECO:0007669"/>
    <property type="project" value="TreeGrafter"/>
</dbReference>
<dbReference type="FunFam" id="1.10.10.10:FF:000001">
    <property type="entry name" value="LysR family transcriptional regulator"/>
    <property type="match status" value="1"/>
</dbReference>
<dbReference type="EMBL" id="BATL01000120">
    <property type="protein sequence ID" value="GAD78074.1"/>
    <property type="molecule type" value="Genomic_DNA"/>
</dbReference>
<dbReference type="Pfam" id="PF00126">
    <property type="entry name" value="HTH_1"/>
    <property type="match status" value="1"/>
</dbReference>
<protein>
    <submittedName>
        <fullName evidence="6">Putative LysR family transcriptional regulator</fullName>
    </submittedName>
</protein>
<dbReference type="InterPro" id="IPR005119">
    <property type="entry name" value="LysR_subst-bd"/>
</dbReference>
<feature type="domain" description="HTH lysR-type" evidence="5">
    <location>
        <begin position="1"/>
        <end position="59"/>
    </location>
</feature>
<dbReference type="InterPro" id="IPR000847">
    <property type="entry name" value="LysR_HTH_N"/>
</dbReference>
<comment type="similarity">
    <text evidence="1">Belongs to the LysR transcriptional regulatory family.</text>
</comment>
<dbReference type="Gene3D" id="1.10.10.10">
    <property type="entry name" value="Winged helix-like DNA-binding domain superfamily/Winged helix DNA-binding domain"/>
    <property type="match status" value="1"/>
</dbReference>
<dbReference type="eggNOG" id="COG0583">
    <property type="taxonomic scope" value="Bacteria"/>
</dbReference>
<evidence type="ECO:0000256" key="1">
    <source>
        <dbReference type="ARBA" id="ARBA00009437"/>
    </source>
</evidence>
<sequence>MNKLRLMSLFVHIVESGSITKAAEKLDLSKSVLSSALKQLEYELDTCLLKRTTRKQSLTSAGERFYMQCAQMTKQAESAWLEATELKQVPTGRINVTASHALMRAIVLPALTQVFADYPEVQLNLISDDQHVDIVERDIDLAVRVGTSGDSNLKQRKVGEFYDVLCHSSTFVGDWQTAPYIAHDWQVEPIMHTSSRESDNTTVTFKIGHKANTVFDVMSLLEVGLGVGIIPEFMLENNEHLQAVTNVERSKPCPIYLLHPYHAQVPMTVKMAIQAIESRTKGVLTDTVILK</sequence>
<dbReference type="OrthoDB" id="5825379at2"/>
<gene>
    <name evidence="6" type="ORF">VAZ01S_120_00010</name>
</gene>
<evidence type="ECO:0000256" key="2">
    <source>
        <dbReference type="ARBA" id="ARBA00023015"/>
    </source>
</evidence>
<dbReference type="InterPro" id="IPR036390">
    <property type="entry name" value="WH_DNA-bd_sf"/>
</dbReference>
<proteinExistence type="inferred from homology"/>
<accession>U3C9N5</accession>
<reference evidence="6 7" key="1">
    <citation type="submission" date="2013-09" db="EMBL/GenBank/DDBJ databases">
        <title>Whole genome shotgun sequence of Vibrio azureus NBRC 104587.</title>
        <authorList>
            <person name="Isaki S."/>
            <person name="Hosoyama A."/>
            <person name="Numata M."/>
            <person name="Hashimoto M."/>
            <person name="Hosoyama Y."/>
            <person name="Tsuchikane K."/>
            <person name="Noguchi M."/>
            <person name="Hirakata S."/>
            <person name="Ichikawa N."/>
            <person name="Ohji S."/>
            <person name="Yamazoe A."/>
            <person name="Fujita N."/>
        </authorList>
    </citation>
    <scope>NUCLEOTIDE SEQUENCE [LARGE SCALE GENOMIC DNA]</scope>
    <source>
        <strain evidence="6 7">NBRC 104587</strain>
    </source>
</reference>
<dbReference type="InterPro" id="IPR058163">
    <property type="entry name" value="LysR-type_TF_proteobact-type"/>
</dbReference>
<keyword evidence="4" id="KW-0804">Transcription</keyword>
<dbReference type="Gene3D" id="3.40.190.290">
    <property type="match status" value="1"/>
</dbReference>
<dbReference type="Proteomes" id="UP000016567">
    <property type="component" value="Unassembled WGS sequence"/>
</dbReference>
<evidence type="ECO:0000313" key="6">
    <source>
        <dbReference type="EMBL" id="GAD78074.1"/>
    </source>
</evidence>
<comment type="caution">
    <text evidence="6">The sequence shown here is derived from an EMBL/GenBank/DDBJ whole genome shotgun (WGS) entry which is preliminary data.</text>
</comment>
<dbReference type="PANTHER" id="PTHR30537">
    <property type="entry name" value="HTH-TYPE TRANSCRIPTIONAL REGULATOR"/>
    <property type="match status" value="1"/>
</dbReference>
<dbReference type="STRING" id="1219077.VAZ01S_120_00010"/>
<keyword evidence="2" id="KW-0805">Transcription regulation</keyword>
<dbReference type="AlphaFoldDB" id="U3C9N5"/>
<keyword evidence="3" id="KW-0238">DNA-binding</keyword>